<reference evidence="2" key="1">
    <citation type="submission" date="2013-03" db="EMBL/GenBank/DDBJ databases">
        <title>Draft genome sequence of the hydrogen-ethanol-producing anaerobic alkalithermophilic Caloramator celere.</title>
        <authorList>
            <person name="Ciranna A."/>
            <person name="Larjo A."/>
            <person name="Kivisto A."/>
            <person name="Santala V."/>
            <person name="Roos C."/>
            <person name="Karp M."/>
        </authorList>
    </citation>
    <scope>NUCLEOTIDE SEQUENCE [LARGE SCALE GENOMIC DNA]</scope>
    <source>
        <strain evidence="2">DSM 8682</strain>
    </source>
</reference>
<comment type="caution">
    <text evidence="2">The sequence shown here is derived from an EMBL/GenBank/DDBJ whole genome shotgun (WGS) entry which is preliminary data.</text>
</comment>
<keyword evidence="3" id="KW-1185">Reference proteome</keyword>
<accession>R7RR07</accession>
<dbReference type="EMBL" id="CAVN010000090">
    <property type="protein sequence ID" value="CDF57733.1"/>
    <property type="molecule type" value="Genomic_DNA"/>
</dbReference>
<dbReference type="OrthoDB" id="10007736at2"/>
<keyword evidence="1" id="KW-0472">Membrane</keyword>
<sequence>MRILKKLTVILISLVIFLDLFAIGFSVFVKRRVLNAEYYLGVFKSNNLYIHIKDLILKDLKAVALENNLSSDILNGLVDEKMIEDNIKRLTYGTVDYFLKVEDTLPKPNLSLAQVVKRDVEDYFVKRGFKINSLLKNEIEGIGDEINTLVENHIMFLNLGGLENNKYLIFARDVLNNVYRNINIYIMVMLISLSVLFLTSKQDALNVLSAVFEVAGITLSVPLYTLYFMKYIQNISIGDEIYKKVVVDLLNGSILYLANLGVFLIVLGFLFYLFSEFLNKKGA</sequence>
<gene>
    <name evidence="2" type="ORF">TCEL_01647</name>
</gene>
<feature type="transmembrane region" description="Helical" evidence="1">
    <location>
        <begin position="182"/>
        <end position="200"/>
    </location>
</feature>
<dbReference type="AlphaFoldDB" id="R7RR07"/>
<keyword evidence="1" id="KW-0812">Transmembrane</keyword>
<evidence type="ECO:0000313" key="2">
    <source>
        <dbReference type="EMBL" id="CDF57733.1"/>
    </source>
</evidence>
<name>R7RR07_9CLOT</name>
<evidence type="ECO:0000256" key="1">
    <source>
        <dbReference type="SAM" id="Phobius"/>
    </source>
</evidence>
<dbReference type="HOGENOM" id="CLU_983304_0_0_9"/>
<feature type="transmembrane region" description="Helical" evidence="1">
    <location>
        <begin position="249"/>
        <end position="274"/>
    </location>
</feature>
<dbReference type="Proteomes" id="UP000014923">
    <property type="component" value="Unassembled WGS sequence"/>
</dbReference>
<evidence type="ECO:0000313" key="3">
    <source>
        <dbReference type="Proteomes" id="UP000014923"/>
    </source>
</evidence>
<organism evidence="2 3">
    <name type="scientific">Thermobrachium celere DSM 8682</name>
    <dbReference type="NCBI Taxonomy" id="941824"/>
    <lineage>
        <taxon>Bacteria</taxon>
        <taxon>Bacillati</taxon>
        <taxon>Bacillota</taxon>
        <taxon>Clostridia</taxon>
        <taxon>Eubacteriales</taxon>
        <taxon>Clostridiaceae</taxon>
        <taxon>Thermobrachium</taxon>
    </lineage>
</organism>
<dbReference type="RefSeq" id="WP_018661150.1">
    <property type="nucleotide sequence ID" value="NZ_HF952018.1"/>
</dbReference>
<keyword evidence="1" id="KW-1133">Transmembrane helix</keyword>
<protein>
    <submittedName>
        <fullName evidence="2">Uncharacterized protein</fullName>
    </submittedName>
</protein>
<feature type="transmembrane region" description="Helical" evidence="1">
    <location>
        <begin position="7"/>
        <end position="29"/>
    </location>
</feature>
<proteinExistence type="predicted"/>
<feature type="transmembrane region" description="Helical" evidence="1">
    <location>
        <begin position="207"/>
        <end position="229"/>
    </location>
</feature>
<dbReference type="eggNOG" id="ENOG5033JCS">
    <property type="taxonomic scope" value="Bacteria"/>
</dbReference>